<evidence type="ECO:0000313" key="2">
    <source>
        <dbReference type="EMBL" id="QDV33402.1"/>
    </source>
</evidence>
<dbReference type="AlphaFoldDB" id="A0A518GXY2"/>
<dbReference type="CDD" id="cd06587">
    <property type="entry name" value="VOC"/>
    <property type="match status" value="1"/>
</dbReference>
<dbReference type="InterPro" id="IPR041581">
    <property type="entry name" value="Glyoxalase_6"/>
</dbReference>
<gene>
    <name evidence="2" type="ORF">ElP_12730</name>
</gene>
<protein>
    <submittedName>
        <fullName evidence="2">Glyoxalase-like domain protein</fullName>
    </submittedName>
</protein>
<evidence type="ECO:0000259" key="1">
    <source>
        <dbReference type="PROSITE" id="PS51819"/>
    </source>
</evidence>
<dbReference type="InterPro" id="IPR037523">
    <property type="entry name" value="VOC_core"/>
</dbReference>
<dbReference type="KEGG" id="tpla:ElP_12730"/>
<accession>A0A518GXY2</accession>
<dbReference type="EMBL" id="CP036426">
    <property type="protein sequence ID" value="QDV33402.1"/>
    <property type="molecule type" value="Genomic_DNA"/>
</dbReference>
<dbReference type="PROSITE" id="PS51819">
    <property type="entry name" value="VOC"/>
    <property type="match status" value="1"/>
</dbReference>
<dbReference type="OrthoDB" id="282124at2"/>
<dbReference type="Proteomes" id="UP000317835">
    <property type="component" value="Chromosome"/>
</dbReference>
<evidence type="ECO:0000313" key="3">
    <source>
        <dbReference type="Proteomes" id="UP000317835"/>
    </source>
</evidence>
<reference evidence="2 3" key="1">
    <citation type="submission" date="2019-02" db="EMBL/GenBank/DDBJ databases">
        <title>Deep-cultivation of Planctomycetes and their phenomic and genomic characterization uncovers novel biology.</title>
        <authorList>
            <person name="Wiegand S."/>
            <person name="Jogler M."/>
            <person name="Boedeker C."/>
            <person name="Pinto D."/>
            <person name="Vollmers J."/>
            <person name="Rivas-Marin E."/>
            <person name="Kohn T."/>
            <person name="Peeters S.H."/>
            <person name="Heuer A."/>
            <person name="Rast P."/>
            <person name="Oberbeckmann S."/>
            <person name="Bunk B."/>
            <person name="Jeske O."/>
            <person name="Meyerdierks A."/>
            <person name="Storesund J.E."/>
            <person name="Kallscheuer N."/>
            <person name="Luecker S."/>
            <person name="Lage O.M."/>
            <person name="Pohl T."/>
            <person name="Merkel B.J."/>
            <person name="Hornburger P."/>
            <person name="Mueller R.-W."/>
            <person name="Bruemmer F."/>
            <person name="Labrenz M."/>
            <person name="Spormann A.M."/>
            <person name="Op den Camp H."/>
            <person name="Overmann J."/>
            <person name="Amann R."/>
            <person name="Jetten M.S.M."/>
            <person name="Mascher T."/>
            <person name="Medema M.H."/>
            <person name="Devos D.P."/>
            <person name="Kaster A.-K."/>
            <person name="Ovreas L."/>
            <person name="Rohde M."/>
            <person name="Galperin M.Y."/>
            <person name="Jogler C."/>
        </authorList>
    </citation>
    <scope>NUCLEOTIDE SEQUENCE [LARGE SCALE GENOMIC DNA]</scope>
    <source>
        <strain evidence="2 3">ElP</strain>
    </source>
</reference>
<name>A0A518GXY2_9BACT</name>
<sequence>MTLFMTEIHVADPDRAARWYSRTLGLRVTHRDDLKGFVLVEATGGGRIALTRGEPIRGCRLVFRVDDVGAERDRLRVLGVEVTEVAHNAEEHYREVRLSDPDGTPITLFAWANR</sequence>
<dbReference type="SUPFAM" id="SSF54593">
    <property type="entry name" value="Glyoxalase/Bleomycin resistance protein/Dihydroxybiphenyl dioxygenase"/>
    <property type="match status" value="1"/>
</dbReference>
<dbReference type="Pfam" id="PF18029">
    <property type="entry name" value="Glyoxalase_6"/>
    <property type="match status" value="1"/>
</dbReference>
<feature type="domain" description="VOC" evidence="1">
    <location>
        <begin position="2"/>
        <end position="111"/>
    </location>
</feature>
<dbReference type="RefSeq" id="WP_145267788.1">
    <property type="nucleotide sequence ID" value="NZ_CP036426.1"/>
</dbReference>
<keyword evidence="3" id="KW-1185">Reference proteome</keyword>
<dbReference type="Gene3D" id="3.10.180.10">
    <property type="entry name" value="2,3-Dihydroxybiphenyl 1,2-Dioxygenase, domain 1"/>
    <property type="match status" value="1"/>
</dbReference>
<proteinExistence type="predicted"/>
<organism evidence="2 3">
    <name type="scientific">Tautonia plasticadhaerens</name>
    <dbReference type="NCBI Taxonomy" id="2527974"/>
    <lineage>
        <taxon>Bacteria</taxon>
        <taxon>Pseudomonadati</taxon>
        <taxon>Planctomycetota</taxon>
        <taxon>Planctomycetia</taxon>
        <taxon>Isosphaerales</taxon>
        <taxon>Isosphaeraceae</taxon>
        <taxon>Tautonia</taxon>
    </lineage>
</organism>
<dbReference type="InterPro" id="IPR029068">
    <property type="entry name" value="Glyas_Bleomycin-R_OHBP_Dase"/>
</dbReference>